<dbReference type="EMBL" id="JAIHOM010000120">
    <property type="protein sequence ID" value="MCW6038248.1"/>
    <property type="molecule type" value="Genomic_DNA"/>
</dbReference>
<protein>
    <submittedName>
        <fullName evidence="1">Uncharacterized protein</fullName>
    </submittedName>
</protein>
<proteinExistence type="predicted"/>
<sequence length="86" mass="9581">MTQFNSPRRQFPHPAPQPCLFRSCLKAICVKGFTITFCGVIALSPTHQAVGIAVTSVAWLFMEAANEMTVQSIREELKKGNKQDEK</sequence>
<name>A0ABT3L9S1_9CYAN</name>
<gene>
    <name evidence="1" type="ORF">K4A83_18500</name>
</gene>
<organism evidence="1 2">
    <name type="scientific">Spirulina subsalsa FACHB-351</name>
    <dbReference type="NCBI Taxonomy" id="234711"/>
    <lineage>
        <taxon>Bacteria</taxon>
        <taxon>Bacillati</taxon>
        <taxon>Cyanobacteriota</taxon>
        <taxon>Cyanophyceae</taxon>
        <taxon>Spirulinales</taxon>
        <taxon>Spirulinaceae</taxon>
        <taxon>Spirulina</taxon>
    </lineage>
</organism>
<evidence type="ECO:0000313" key="2">
    <source>
        <dbReference type="Proteomes" id="UP001526426"/>
    </source>
</evidence>
<comment type="caution">
    <text evidence="1">The sequence shown here is derived from an EMBL/GenBank/DDBJ whole genome shotgun (WGS) entry which is preliminary data.</text>
</comment>
<keyword evidence="2" id="KW-1185">Reference proteome</keyword>
<dbReference type="RefSeq" id="WP_265266150.1">
    <property type="nucleotide sequence ID" value="NZ_JAIHOM010000120.1"/>
</dbReference>
<reference evidence="1 2" key="1">
    <citation type="submission" date="2021-08" db="EMBL/GenBank/DDBJ databases">
        <title>Draft genome sequence of Spirulina subsalsa with high tolerance to salinity and hype-accumulation of phycocyanin.</title>
        <authorList>
            <person name="Pei H."/>
            <person name="Jiang L."/>
        </authorList>
    </citation>
    <scope>NUCLEOTIDE SEQUENCE [LARGE SCALE GENOMIC DNA]</scope>
    <source>
        <strain evidence="1 2">FACHB-351</strain>
    </source>
</reference>
<dbReference type="Proteomes" id="UP001526426">
    <property type="component" value="Unassembled WGS sequence"/>
</dbReference>
<accession>A0ABT3L9S1</accession>
<evidence type="ECO:0000313" key="1">
    <source>
        <dbReference type="EMBL" id="MCW6038248.1"/>
    </source>
</evidence>